<evidence type="ECO:0000313" key="4">
    <source>
        <dbReference type="Proteomes" id="UP000681967"/>
    </source>
</evidence>
<feature type="chain" id="PRO_5036273777" evidence="1">
    <location>
        <begin position="20"/>
        <end position="131"/>
    </location>
</feature>
<comment type="caution">
    <text evidence="2">The sequence shown here is derived from an EMBL/GenBank/DDBJ whole genome shotgun (WGS) entry which is preliminary data.</text>
</comment>
<sequence>MSFFSINLIFILLFKISNRNLNSKFEIVIKIKKQIQNHRFASMAHETKHDFWLKCTIDLARISLYVNKMKGVAINHKDIVSGSGTTQVDQNGLVYSLFVGGKRCQNGIFTAVNRPYLPVIPGAGIRHRKRD</sequence>
<protein>
    <submittedName>
        <fullName evidence="2">Uncharacterized protein</fullName>
    </submittedName>
</protein>
<accession>A0A8S2RYL3</accession>
<name>A0A8S2RYL3_9BILA</name>
<gene>
    <name evidence="2" type="ORF">BYL167_LOCUS23484</name>
    <name evidence="3" type="ORF">GIL414_LOCUS35834</name>
</gene>
<organism evidence="2 4">
    <name type="scientific">Rotaria magnacalcarata</name>
    <dbReference type="NCBI Taxonomy" id="392030"/>
    <lineage>
        <taxon>Eukaryota</taxon>
        <taxon>Metazoa</taxon>
        <taxon>Spiralia</taxon>
        <taxon>Gnathifera</taxon>
        <taxon>Rotifera</taxon>
        <taxon>Eurotatoria</taxon>
        <taxon>Bdelloidea</taxon>
        <taxon>Philodinida</taxon>
        <taxon>Philodinidae</taxon>
        <taxon>Rotaria</taxon>
    </lineage>
</organism>
<dbReference type="EMBL" id="CAJOBJ010087407">
    <property type="protein sequence ID" value="CAF4526294.1"/>
    <property type="molecule type" value="Genomic_DNA"/>
</dbReference>
<dbReference type="EMBL" id="CAJOBH010016996">
    <property type="protein sequence ID" value="CAF4196764.1"/>
    <property type="molecule type" value="Genomic_DNA"/>
</dbReference>
<dbReference type="Proteomes" id="UP000681720">
    <property type="component" value="Unassembled WGS sequence"/>
</dbReference>
<keyword evidence="1" id="KW-0732">Signal</keyword>
<feature type="signal peptide" evidence="1">
    <location>
        <begin position="1"/>
        <end position="19"/>
    </location>
</feature>
<dbReference type="AlphaFoldDB" id="A0A8S2RYL3"/>
<evidence type="ECO:0000313" key="3">
    <source>
        <dbReference type="EMBL" id="CAF4526294.1"/>
    </source>
</evidence>
<reference evidence="2" key="1">
    <citation type="submission" date="2021-02" db="EMBL/GenBank/DDBJ databases">
        <authorList>
            <person name="Nowell W R."/>
        </authorList>
    </citation>
    <scope>NUCLEOTIDE SEQUENCE</scope>
</reference>
<evidence type="ECO:0000313" key="2">
    <source>
        <dbReference type="EMBL" id="CAF4196764.1"/>
    </source>
</evidence>
<dbReference type="Proteomes" id="UP000681967">
    <property type="component" value="Unassembled WGS sequence"/>
</dbReference>
<evidence type="ECO:0000256" key="1">
    <source>
        <dbReference type="SAM" id="SignalP"/>
    </source>
</evidence>
<proteinExistence type="predicted"/>